<dbReference type="GO" id="GO:0009313">
    <property type="term" value="P:oligosaccharide catabolic process"/>
    <property type="evidence" value="ECO:0007669"/>
    <property type="project" value="TreeGrafter"/>
</dbReference>
<dbReference type="GO" id="GO:0004556">
    <property type="term" value="F:alpha-amylase activity"/>
    <property type="evidence" value="ECO:0007669"/>
    <property type="project" value="TreeGrafter"/>
</dbReference>
<dbReference type="Proteomes" id="UP000663864">
    <property type="component" value="Unassembled WGS sequence"/>
</dbReference>
<dbReference type="Proteomes" id="UP000663836">
    <property type="component" value="Unassembled WGS sequence"/>
</dbReference>
<name>A0A819EX92_9BILA</name>
<evidence type="ECO:0000313" key="2">
    <source>
        <dbReference type="EMBL" id="CAF3859102.1"/>
    </source>
</evidence>
<dbReference type="InterPro" id="IPR017853">
    <property type="entry name" value="GH"/>
</dbReference>
<dbReference type="PANTHER" id="PTHR10357">
    <property type="entry name" value="ALPHA-AMYLASE FAMILY MEMBER"/>
    <property type="match status" value="1"/>
</dbReference>
<dbReference type="PANTHER" id="PTHR10357:SF179">
    <property type="entry name" value="NEUTRAL AND BASIC AMINO ACID TRANSPORT PROTEIN RBAT"/>
    <property type="match status" value="1"/>
</dbReference>
<gene>
    <name evidence="2" type="ORF">JBS370_LOCUS18677</name>
    <name evidence="1" type="ORF">ZHD862_LOCUS26312</name>
</gene>
<organism evidence="2 3">
    <name type="scientific">Rotaria sordida</name>
    <dbReference type="NCBI Taxonomy" id="392033"/>
    <lineage>
        <taxon>Eukaryota</taxon>
        <taxon>Metazoa</taxon>
        <taxon>Spiralia</taxon>
        <taxon>Gnathifera</taxon>
        <taxon>Rotifera</taxon>
        <taxon>Eurotatoria</taxon>
        <taxon>Bdelloidea</taxon>
        <taxon>Philodinida</taxon>
        <taxon>Philodinidae</taxon>
        <taxon>Rotaria</taxon>
    </lineage>
</organism>
<comment type="caution">
    <text evidence="2">The sequence shown here is derived from an EMBL/GenBank/DDBJ whole genome shotgun (WGS) entry which is preliminary data.</text>
</comment>
<reference evidence="2" key="1">
    <citation type="submission" date="2021-02" db="EMBL/GenBank/DDBJ databases">
        <authorList>
            <person name="Nowell W R."/>
        </authorList>
    </citation>
    <scope>NUCLEOTIDE SEQUENCE</scope>
</reference>
<dbReference type="SUPFAM" id="SSF51445">
    <property type="entry name" value="(Trans)glycosidases"/>
    <property type="match status" value="1"/>
</dbReference>
<accession>A0A819EX92</accession>
<proteinExistence type="predicted"/>
<protein>
    <submittedName>
        <fullName evidence="2">Uncharacterized protein</fullName>
    </submittedName>
</protein>
<sequence length="141" mass="16734">MGIFEDDAFLRMHLAVILLVTSVDVLLIWQGDELGDASSFDELDENKTTNHYDMHWDYLNQERNRQLFNTFKQLFDLRRMNTSLRHGTIEFFHEDSDNYVLTFDRNKDVFIICHFSSKTVSNCTVRNIPTNGNWIDYLTKE</sequence>
<dbReference type="EMBL" id="CAJOBD010002143">
    <property type="protein sequence ID" value="CAF3859102.1"/>
    <property type="molecule type" value="Genomic_DNA"/>
</dbReference>
<dbReference type="AlphaFoldDB" id="A0A819EX92"/>
<evidence type="ECO:0000313" key="1">
    <source>
        <dbReference type="EMBL" id="CAF1269063.1"/>
    </source>
</evidence>
<evidence type="ECO:0000313" key="3">
    <source>
        <dbReference type="Proteomes" id="UP000663836"/>
    </source>
</evidence>
<dbReference type="EMBL" id="CAJNOT010001961">
    <property type="protein sequence ID" value="CAF1269063.1"/>
    <property type="molecule type" value="Genomic_DNA"/>
</dbReference>
<dbReference type="Gene3D" id="3.20.20.80">
    <property type="entry name" value="Glycosidases"/>
    <property type="match status" value="1"/>
</dbReference>